<evidence type="ECO:0000256" key="1">
    <source>
        <dbReference type="ARBA" id="ARBA00004496"/>
    </source>
</evidence>
<keyword evidence="13" id="KW-1185">Reference proteome</keyword>
<keyword evidence="8" id="KW-0131">Cell cycle</keyword>
<evidence type="ECO:0000256" key="7">
    <source>
        <dbReference type="ARBA" id="ARBA00023172"/>
    </source>
</evidence>
<comment type="subcellular location">
    <subcellularLocation>
        <location evidence="1">Cytoplasm</location>
    </subcellularLocation>
</comment>
<dbReference type="InterPro" id="IPR002104">
    <property type="entry name" value="Integrase_catalytic"/>
</dbReference>
<dbReference type="PROSITE" id="PS51898">
    <property type="entry name" value="TYR_RECOMBINASE"/>
    <property type="match status" value="1"/>
</dbReference>
<dbReference type="InterPro" id="IPR013762">
    <property type="entry name" value="Integrase-like_cat_sf"/>
</dbReference>
<evidence type="ECO:0000256" key="5">
    <source>
        <dbReference type="ARBA" id="ARBA00022908"/>
    </source>
</evidence>
<dbReference type="InterPro" id="IPR004107">
    <property type="entry name" value="Integrase_SAM-like_N"/>
</dbReference>
<dbReference type="EMBL" id="JACGWS010000011">
    <property type="protein sequence ID" value="MBC8756419.1"/>
    <property type="molecule type" value="Genomic_DNA"/>
</dbReference>
<dbReference type="NCBIfam" id="NF040815">
    <property type="entry name" value="recomb_XerA_Arch"/>
    <property type="match status" value="1"/>
</dbReference>
<keyword evidence="6 9" id="KW-0238">DNA-binding</keyword>
<dbReference type="Pfam" id="PF13495">
    <property type="entry name" value="Phage_int_SAM_4"/>
    <property type="match status" value="1"/>
</dbReference>
<comment type="caution">
    <text evidence="12">The sequence shown here is derived from an EMBL/GenBank/DDBJ whole genome shotgun (WGS) entry which is preliminary data.</text>
</comment>
<dbReference type="Proteomes" id="UP000619238">
    <property type="component" value="Unassembled WGS sequence"/>
</dbReference>
<protein>
    <submittedName>
        <fullName evidence="12">Tyrosine-type recombinase/integrase</fullName>
    </submittedName>
</protein>
<evidence type="ECO:0000313" key="12">
    <source>
        <dbReference type="EMBL" id="MBC8756419.1"/>
    </source>
</evidence>
<evidence type="ECO:0000259" key="10">
    <source>
        <dbReference type="PROSITE" id="PS51898"/>
    </source>
</evidence>
<sequence length="284" mass="33235">MLEEHHRKCPSIVIDKLKALRYSASTIKTYSNFLSIFFTYHYAYQPQEITNEMIRSYLRYLIQEREISESYQNQMINAIKFYYEKVLGGKQQTYFIDRPKKSKPLPIVLSQKETILLLKSISNLKHKTILTVIYSCGLRVSEIINLKLSSIYFEENKIHIVAGKGKKDRYVTIANRTKKLIQIYLKEYAPEYYLIEGQRGGKYTASSIQKFLKKQSYSIGISKNVTPHTLRHSFATHLLEKGISLRYIQYILGHESSKTTEIYTHITNTGIENIKNPIDDFDFD</sequence>
<gene>
    <name evidence="12" type="ORF">H2O64_17225</name>
</gene>
<dbReference type="InterPro" id="IPR011010">
    <property type="entry name" value="DNA_brk_join_enz"/>
</dbReference>
<keyword evidence="5" id="KW-0229">DNA integration</keyword>
<dbReference type="InterPro" id="IPR050090">
    <property type="entry name" value="Tyrosine_recombinase_XerCD"/>
</dbReference>
<dbReference type="InterPro" id="IPR044068">
    <property type="entry name" value="CB"/>
</dbReference>
<evidence type="ECO:0000256" key="8">
    <source>
        <dbReference type="ARBA" id="ARBA00023306"/>
    </source>
</evidence>
<dbReference type="InterPro" id="IPR010998">
    <property type="entry name" value="Integrase_recombinase_N"/>
</dbReference>
<keyword evidence="7" id="KW-0233">DNA recombination</keyword>
<evidence type="ECO:0000256" key="4">
    <source>
        <dbReference type="ARBA" id="ARBA00022829"/>
    </source>
</evidence>
<dbReference type="Pfam" id="PF00589">
    <property type="entry name" value="Phage_integrase"/>
    <property type="match status" value="1"/>
</dbReference>
<accession>A0ABR7QCX5</accession>
<evidence type="ECO:0000259" key="11">
    <source>
        <dbReference type="PROSITE" id="PS51900"/>
    </source>
</evidence>
<dbReference type="Gene3D" id="1.10.150.130">
    <property type="match status" value="1"/>
</dbReference>
<dbReference type="PROSITE" id="PS51900">
    <property type="entry name" value="CB"/>
    <property type="match status" value="1"/>
</dbReference>
<feature type="domain" description="Core-binding (CB)" evidence="11">
    <location>
        <begin position="7"/>
        <end position="87"/>
    </location>
</feature>
<dbReference type="Gene3D" id="1.10.443.10">
    <property type="entry name" value="Intergrase catalytic core"/>
    <property type="match status" value="2"/>
</dbReference>
<reference evidence="12 13" key="1">
    <citation type="submission" date="2020-07" db="EMBL/GenBank/DDBJ databases">
        <title>Description of Kordia aestuariivivens sp. nov., isolated from a tidal flat.</title>
        <authorList>
            <person name="Park S."/>
            <person name="Yoon J.-H."/>
        </authorList>
    </citation>
    <scope>NUCLEOTIDE SEQUENCE [LARGE SCALE GENOMIC DNA]</scope>
    <source>
        <strain evidence="12 13">YSTF-M3</strain>
    </source>
</reference>
<evidence type="ECO:0000256" key="9">
    <source>
        <dbReference type="PROSITE-ProRule" id="PRU01248"/>
    </source>
</evidence>
<organism evidence="12 13">
    <name type="scientific">Kordia aestuariivivens</name>
    <dbReference type="NCBI Taxonomy" id="2759037"/>
    <lineage>
        <taxon>Bacteria</taxon>
        <taxon>Pseudomonadati</taxon>
        <taxon>Bacteroidota</taxon>
        <taxon>Flavobacteriia</taxon>
        <taxon>Flavobacteriales</taxon>
        <taxon>Flavobacteriaceae</taxon>
        <taxon>Kordia</taxon>
    </lineage>
</organism>
<keyword evidence="3" id="KW-0132">Cell division</keyword>
<dbReference type="PANTHER" id="PTHR30349">
    <property type="entry name" value="PHAGE INTEGRASE-RELATED"/>
    <property type="match status" value="1"/>
</dbReference>
<keyword evidence="4" id="KW-0159">Chromosome partition</keyword>
<dbReference type="PANTHER" id="PTHR30349:SF77">
    <property type="entry name" value="TYROSINE RECOMBINASE XERC"/>
    <property type="match status" value="1"/>
</dbReference>
<evidence type="ECO:0000256" key="6">
    <source>
        <dbReference type="ARBA" id="ARBA00023125"/>
    </source>
</evidence>
<name>A0ABR7QCX5_9FLAO</name>
<evidence type="ECO:0000313" key="13">
    <source>
        <dbReference type="Proteomes" id="UP000619238"/>
    </source>
</evidence>
<keyword evidence="2" id="KW-0963">Cytoplasm</keyword>
<feature type="domain" description="Tyr recombinase" evidence="10">
    <location>
        <begin position="104"/>
        <end position="276"/>
    </location>
</feature>
<evidence type="ECO:0000256" key="3">
    <source>
        <dbReference type="ARBA" id="ARBA00022618"/>
    </source>
</evidence>
<dbReference type="SUPFAM" id="SSF56349">
    <property type="entry name" value="DNA breaking-rejoining enzymes"/>
    <property type="match status" value="1"/>
</dbReference>
<evidence type="ECO:0000256" key="2">
    <source>
        <dbReference type="ARBA" id="ARBA00022490"/>
    </source>
</evidence>
<proteinExistence type="predicted"/>